<dbReference type="Proteomes" id="UP000751190">
    <property type="component" value="Unassembled WGS sequence"/>
</dbReference>
<keyword evidence="3" id="KW-1185">Reference proteome</keyword>
<dbReference type="OrthoDB" id="414322at2759"/>
<sequence>MRLLDLRTVSRRAGAAGVALLGVLLAAGLRAIVHARRRAARAAAACPRLAIVVVTSPAPCHPSTALLEELLDSLAHVPALLAAPLTIVCDGVKLGSTDRLKRGICSHDLAARYREYVRRLRALIAAGDRPWSHATIVELAGRGGFGFAVRQGMLYRDSRYVLVLQHDRPFVRGFDLDGVLGALDAHGDRVKYVCLPTHSTHAHPELLFGRHRLRLPGASRFGAVELAPLAFWYDSTHIVPRKHCLEFVFGFGGKQSRVRRGQFPEETLGTAMMADITAHGFGAHAQYATWVLVDALAPAGAPPGAGRNQRRTRAAMYRAGFAALARARGDVAVAGAPSNDSCGDDASDGTAGGAPPFVPVVVHSDGRSDKWCEEHAERRARRADKYAGVAG</sequence>
<gene>
    <name evidence="2" type="ORF">KFE25_005775</name>
</gene>
<evidence type="ECO:0000313" key="2">
    <source>
        <dbReference type="EMBL" id="KAG8457762.1"/>
    </source>
</evidence>
<name>A0A8J6C0C2_DIALT</name>
<accession>A0A8J6C0C2</accession>
<dbReference type="EMBL" id="JAGTXO010000063">
    <property type="protein sequence ID" value="KAG8457762.1"/>
    <property type="molecule type" value="Genomic_DNA"/>
</dbReference>
<reference evidence="2" key="1">
    <citation type="submission" date="2021-05" db="EMBL/GenBank/DDBJ databases">
        <title>The genome of the haptophyte Pavlova lutheri (Diacronema luteri, Pavlovales) - a model for lipid biosynthesis in eukaryotic algae.</title>
        <authorList>
            <person name="Hulatt C.J."/>
            <person name="Posewitz M.C."/>
        </authorList>
    </citation>
    <scope>NUCLEOTIDE SEQUENCE</scope>
    <source>
        <strain evidence="2">NIVA-4/92</strain>
    </source>
</reference>
<evidence type="ECO:0000313" key="3">
    <source>
        <dbReference type="Proteomes" id="UP000751190"/>
    </source>
</evidence>
<comment type="caution">
    <text evidence="2">The sequence shown here is derived from an EMBL/GenBank/DDBJ whole genome shotgun (WGS) entry which is preliminary data.</text>
</comment>
<evidence type="ECO:0000256" key="1">
    <source>
        <dbReference type="SAM" id="MobiDB-lite"/>
    </source>
</evidence>
<dbReference type="OMA" id="WHDKPHI"/>
<feature type="region of interest" description="Disordered" evidence="1">
    <location>
        <begin position="335"/>
        <end position="358"/>
    </location>
</feature>
<dbReference type="InterPro" id="IPR029044">
    <property type="entry name" value="Nucleotide-diphossugar_trans"/>
</dbReference>
<proteinExistence type="predicted"/>
<dbReference type="SUPFAM" id="SSF53448">
    <property type="entry name" value="Nucleotide-diphospho-sugar transferases"/>
    <property type="match status" value="1"/>
</dbReference>
<protein>
    <submittedName>
        <fullName evidence="2">Uncharacterized protein</fullName>
    </submittedName>
</protein>
<organism evidence="2 3">
    <name type="scientific">Diacronema lutheri</name>
    <name type="common">Unicellular marine alga</name>
    <name type="synonym">Monochrysis lutheri</name>
    <dbReference type="NCBI Taxonomy" id="2081491"/>
    <lineage>
        <taxon>Eukaryota</taxon>
        <taxon>Haptista</taxon>
        <taxon>Haptophyta</taxon>
        <taxon>Pavlovophyceae</taxon>
        <taxon>Pavlovales</taxon>
        <taxon>Pavlovaceae</taxon>
        <taxon>Diacronema</taxon>
    </lineage>
</organism>
<dbReference type="AlphaFoldDB" id="A0A8J6C0C2"/>